<feature type="compositionally biased region" description="Low complexity" evidence="4">
    <location>
        <begin position="224"/>
        <end position="235"/>
    </location>
</feature>
<organism evidence="6 7">
    <name type="scientific">Candidatus Fimimonas gallinarum</name>
    <dbReference type="NCBI Taxonomy" id="2840821"/>
    <lineage>
        <taxon>Bacteria</taxon>
        <taxon>Pseudomonadati</taxon>
        <taxon>Myxococcota</taxon>
        <taxon>Myxococcia</taxon>
        <taxon>Myxococcales</taxon>
        <taxon>Cystobacterineae</taxon>
        <taxon>Myxococcaceae</taxon>
        <taxon>Myxococcaceae incertae sedis</taxon>
        <taxon>Candidatus Fimimonas</taxon>
    </lineage>
</organism>
<keyword evidence="2" id="KW-0808">Transferase</keyword>
<dbReference type="CDD" id="cd07989">
    <property type="entry name" value="LPLAT_AGPAT-like"/>
    <property type="match status" value="1"/>
</dbReference>
<evidence type="ECO:0000256" key="1">
    <source>
        <dbReference type="ARBA" id="ARBA00005189"/>
    </source>
</evidence>
<evidence type="ECO:0000313" key="6">
    <source>
        <dbReference type="EMBL" id="HIR65448.1"/>
    </source>
</evidence>
<evidence type="ECO:0000313" key="7">
    <source>
        <dbReference type="Proteomes" id="UP000824200"/>
    </source>
</evidence>
<reference evidence="6" key="2">
    <citation type="journal article" date="2021" name="PeerJ">
        <title>Extensive microbial diversity within the chicken gut microbiome revealed by metagenomics and culture.</title>
        <authorList>
            <person name="Gilroy R."/>
            <person name="Ravi A."/>
            <person name="Getino M."/>
            <person name="Pursley I."/>
            <person name="Horton D.L."/>
            <person name="Alikhan N.F."/>
            <person name="Baker D."/>
            <person name="Gharbi K."/>
            <person name="Hall N."/>
            <person name="Watson M."/>
            <person name="Adriaenssens E.M."/>
            <person name="Foster-Nyarko E."/>
            <person name="Jarju S."/>
            <person name="Secka A."/>
            <person name="Antonio M."/>
            <person name="Oren A."/>
            <person name="Chaudhuri R.R."/>
            <person name="La Ragione R."/>
            <person name="Hildebrand F."/>
            <person name="Pallen M.J."/>
        </authorList>
    </citation>
    <scope>NUCLEOTIDE SEQUENCE</scope>
    <source>
        <strain evidence="6">CHK121-14286</strain>
    </source>
</reference>
<keyword evidence="3 6" id="KW-0012">Acyltransferase</keyword>
<dbReference type="Pfam" id="PF01553">
    <property type="entry name" value="Acyltransferase"/>
    <property type="match status" value="1"/>
</dbReference>
<dbReference type="SUPFAM" id="SSF69593">
    <property type="entry name" value="Glycerol-3-phosphate (1)-acyltransferase"/>
    <property type="match status" value="1"/>
</dbReference>
<evidence type="ECO:0000256" key="4">
    <source>
        <dbReference type="SAM" id="MobiDB-lite"/>
    </source>
</evidence>
<evidence type="ECO:0000259" key="5">
    <source>
        <dbReference type="SMART" id="SM00563"/>
    </source>
</evidence>
<dbReference type="GO" id="GO:0006654">
    <property type="term" value="P:phosphatidic acid biosynthetic process"/>
    <property type="evidence" value="ECO:0007669"/>
    <property type="project" value="TreeGrafter"/>
</dbReference>
<comment type="caution">
    <text evidence="6">The sequence shown here is derived from an EMBL/GenBank/DDBJ whole genome shotgun (WGS) entry which is preliminary data.</text>
</comment>
<dbReference type="EMBL" id="DVHL01000010">
    <property type="protein sequence ID" value="HIR65448.1"/>
    <property type="molecule type" value="Genomic_DNA"/>
</dbReference>
<dbReference type="SMART" id="SM00563">
    <property type="entry name" value="PlsC"/>
    <property type="match status" value="1"/>
</dbReference>
<name>A0A9D1E314_9BACT</name>
<proteinExistence type="predicted"/>
<feature type="domain" description="Phospholipid/glycerol acyltransferase" evidence="5">
    <location>
        <begin position="35"/>
        <end position="148"/>
    </location>
</feature>
<sequence length="241" mass="28386">MNKFVTFLASIAKVLIKPLFPVKFYGERKLDRKKLLLIGNHISGWDPVIYTLWSKTWISFVYKAEFRKSSFLRWVFDGLECVPIKRGEVDLYATKTILKLLHEDKIVGLFPEGTRNPEVDCLQAFHTGAAMFAIKTHSPLRPFYIWEKTKVLRKNYIIVGDEFTLEEYYDQPITKEMLTEATEKVRNRVDALRVQLNGILQEKGVKRRKRTKKETEKINKYNQKQKTLAKQLAKQQQEEKK</sequence>
<reference evidence="6" key="1">
    <citation type="submission" date="2020-10" db="EMBL/GenBank/DDBJ databases">
        <authorList>
            <person name="Gilroy R."/>
        </authorList>
    </citation>
    <scope>NUCLEOTIDE SEQUENCE</scope>
    <source>
        <strain evidence="6">CHK121-14286</strain>
    </source>
</reference>
<evidence type="ECO:0000256" key="2">
    <source>
        <dbReference type="ARBA" id="ARBA00022679"/>
    </source>
</evidence>
<gene>
    <name evidence="6" type="ORF">IAC95_00955</name>
</gene>
<dbReference type="PANTHER" id="PTHR10434">
    <property type="entry name" value="1-ACYL-SN-GLYCEROL-3-PHOSPHATE ACYLTRANSFERASE"/>
    <property type="match status" value="1"/>
</dbReference>
<dbReference type="Proteomes" id="UP000824200">
    <property type="component" value="Unassembled WGS sequence"/>
</dbReference>
<evidence type="ECO:0000256" key="3">
    <source>
        <dbReference type="ARBA" id="ARBA00023315"/>
    </source>
</evidence>
<dbReference type="InterPro" id="IPR002123">
    <property type="entry name" value="Plipid/glycerol_acylTrfase"/>
</dbReference>
<accession>A0A9D1E314</accession>
<comment type="pathway">
    <text evidence="1">Lipid metabolism.</text>
</comment>
<protein>
    <submittedName>
        <fullName evidence="6">1-acyl-sn-glycerol-3-phosphate acyltransferase</fullName>
    </submittedName>
</protein>
<feature type="region of interest" description="Disordered" evidence="4">
    <location>
        <begin position="205"/>
        <end position="241"/>
    </location>
</feature>
<dbReference type="GO" id="GO:0003841">
    <property type="term" value="F:1-acylglycerol-3-phosphate O-acyltransferase activity"/>
    <property type="evidence" value="ECO:0007669"/>
    <property type="project" value="TreeGrafter"/>
</dbReference>
<dbReference type="AlphaFoldDB" id="A0A9D1E314"/>
<dbReference type="PANTHER" id="PTHR10434:SF11">
    <property type="entry name" value="1-ACYL-SN-GLYCEROL-3-PHOSPHATE ACYLTRANSFERASE"/>
    <property type="match status" value="1"/>
</dbReference>